<evidence type="ECO:0000259" key="4">
    <source>
        <dbReference type="Pfam" id="PF03328"/>
    </source>
</evidence>
<feature type="domain" description="HpcH/HpaI aldolase/citrate lyase" evidence="4">
    <location>
        <begin position="39"/>
        <end position="255"/>
    </location>
</feature>
<protein>
    <recommendedName>
        <fullName evidence="4">HpcH/HpaI aldolase/citrate lyase domain-containing protein</fullName>
    </recommendedName>
</protein>
<keyword evidence="3" id="KW-0456">Lyase</keyword>
<organism evidence="5 6">
    <name type="scientific">Somion occarium</name>
    <dbReference type="NCBI Taxonomy" id="3059160"/>
    <lineage>
        <taxon>Eukaryota</taxon>
        <taxon>Fungi</taxon>
        <taxon>Dikarya</taxon>
        <taxon>Basidiomycota</taxon>
        <taxon>Agaricomycotina</taxon>
        <taxon>Agaricomycetes</taxon>
        <taxon>Polyporales</taxon>
        <taxon>Cerrenaceae</taxon>
        <taxon>Somion</taxon>
    </lineage>
</organism>
<evidence type="ECO:0000256" key="2">
    <source>
        <dbReference type="ARBA" id="ARBA00022723"/>
    </source>
</evidence>
<evidence type="ECO:0000313" key="5">
    <source>
        <dbReference type="EMBL" id="CAL1709311.1"/>
    </source>
</evidence>
<dbReference type="PANTHER" id="PTHR30502">
    <property type="entry name" value="2-KETO-3-DEOXY-L-RHAMNONATE ALDOLASE"/>
    <property type="match status" value="1"/>
</dbReference>
<dbReference type="PANTHER" id="PTHR30502:SF0">
    <property type="entry name" value="PHOSPHOENOLPYRUVATE CARBOXYLASE FAMILY PROTEIN"/>
    <property type="match status" value="1"/>
</dbReference>
<dbReference type="InterPro" id="IPR015813">
    <property type="entry name" value="Pyrv/PenolPyrv_kinase-like_dom"/>
</dbReference>
<evidence type="ECO:0000256" key="3">
    <source>
        <dbReference type="ARBA" id="ARBA00023239"/>
    </source>
</evidence>
<dbReference type="InterPro" id="IPR050251">
    <property type="entry name" value="HpcH-HpaI_aldolase"/>
</dbReference>
<accession>A0ABP1DNA3</accession>
<gene>
    <name evidence="5" type="ORF">GFSPODELE1_LOCUS7292</name>
</gene>
<sequence>MASHRLLSAFRSKIPAFGAWITFSGTWAARTVALSSEHISWILIDCEHGLTPLQPGAAETIATVAGLGSQAPSAIVRIPATGICADGSAIWQIKYVLDAGARGVLVPMVETAAQARSIVSASRFPPQGTRGFGSPFTQASWGLSATDYLEQANDSVVVLGQIETREGVQNLQEILKVQGLDGVFIGPYDLSLSLGHPPPSPDPVPAIEETIQDILKSSHAAGKKCAIYCTSGEQAAKRAQEGFDMINVTSDSGAMAESIAKNLAVAAGQSIAGREFGY</sequence>
<dbReference type="EMBL" id="OZ037948">
    <property type="protein sequence ID" value="CAL1709311.1"/>
    <property type="molecule type" value="Genomic_DNA"/>
</dbReference>
<comment type="similarity">
    <text evidence="1">Belongs to the HpcH/HpaI aldolase family.</text>
</comment>
<evidence type="ECO:0000313" key="6">
    <source>
        <dbReference type="Proteomes" id="UP001497453"/>
    </source>
</evidence>
<dbReference type="Gene3D" id="3.20.20.60">
    <property type="entry name" value="Phosphoenolpyruvate-binding domains"/>
    <property type="match status" value="1"/>
</dbReference>
<dbReference type="Pfam" id="PF03328">
    <property type="entry name" value="HpcH_HpaI"/>
    <property type="match status" value="1"/>
</dbReference>
<proteinExistence type="inferred from homology"/>
<keyword evidence="6" id="KW-1185">Reference proteome</keyword>
<evidence type="ECO:0000256" key="1">
    <source>
        <dbReference type="ARBA" id="ARBA00005568"/>
    </source>
</evidence>
<dbReference type="Proteomes" id="UP001497453">
    <property type="component" value="Chromosome 5"/>
</dbReference>
<dbReference type="SUPFAM" id="SSF51621">
    <property type="entry name" value="Phosphoenolpyruvate/pyruvate domain"/>
    <property type="match status" value="1"/>
</dbReference>
<dbReference type="InterPro" id="IPR040442">
    <property type="entry name" value="Pyrv_kinase-like_dom_sf"/>
</dbReference>
<reference evidence="6" key="1">
    <citation type="submission" date="2024-04" db="EMBL/GenBank/DDBJ databases">
        <authorList>
            <person name="Shaw F."/>
            <person name="Minotto A."/>
        </authorList>
    </citation>
    <scope>NUCLEOTIDE SEQUENCE [LARGE SCALE GENOMIC DNA]</scope>
</reference>
<keyword evidence="2" id="KW-0479">Metal-binding</keyword>
<name>A0ABP1DNA3_9APHY</name>
<dbReference type="InterPro" id="IPR005000">
    <property type="entry name" value="Aldolase/citrate-lyase_domain"/>
</dbReference>